<evidence type="ECO:0000313" key="4">
    <source>
        <dbReference type="Proteomes" id="UP000054217"/>
    </source>
</evidence>
<evidence type="ECO:0000259" key="2">
    <source>
        <dbReference type="PROSITE" id="PS50405"/>
    </source>
</evidence>
<dbReference type="Pfam" id="PF14497">
    <property type="entry name" value="GST_C_3"/>
    <property type="match status" value="1"/>
</dbReference>
<dbReference type="InterPro" id="IPR004045">
    <property type="entry name" value="Glutathione_S-Trfase_N"/>
</dbReference>
<dbReference type="InterPro" id="IPR050802">
    <property type="entry name" value="EF-GSTs"/>
</dbReference>
<dbReference type="InterPro" id="IPR004046">
    <property type="entry name" value="GST_C"/>
</dbReference>
<dbReference type="InterPro" id="IPR010987">
    <property type="entry name" value="Glutathione-S-Trfase_C-like"/>
</dbReference>
<dbReference type="AlphaFoldDB" id="A0A0C3PCC1"/>
<evidence type="ECO:0000313" key="3">
    <source>
        <dbReference type="EMBL" id="KIO11410.1"/>
    </source>
</evidence>
<dbReference type="Gene3D" id="3.40.30.10">
    <property type="entry name" value="Glutaredoxin"/>
    <property type="match status" value="1"/>
</dbReference>
<dbReference type="FunFam" id="3.40.30.10:FF:000142">
    <property type="entry name" value="Elongation factor 1 gamma"/>
    <property type="match status" value="1"/>
</dbReference>
<evidence type="ECO:0000259" key="1">
    <source>
        <dbReference type="PROSITE" id="PS50404"/>
    </source>
</evidence>
<reference evidence="3 4" key="1">
    <citation type="submission" date="2014-04" db="EMBL/GenBank/DDBJ databases">
        <authorList>
            <consortium name="DOE Joint Genome Institute"/>
            <person name="Kuo A."/>
            <person name="Kohler A."/>
            <person name="Costa M.D."/>
            <person name="Nagy L.G."/>
            <person name="Floudas D."/>
            <person name="Copeland A."/>
            <person name="Barry K.W."/>
            <person name="Cichocki N."/>
            <person name="Veneault-Fourrey C."/>
            <person name="LaButti K."/>
            <person name="Lindquist E.A."/>
            <person name="Lipzen A."/>
            <person name="Lundell T."/>
            <person name="Morin E."/>
            <person name="Murat C."/>
            <person name="Sun H."/>
            <person name="Tunlid A."/>
            <person name="Henrissat B."/>
            <person name="Grigoriev I.V."/>
            <person name="Hibbett D.S."/>
            <person name="Martin F."/>
            <person name="Nordberg H.P."/>
            <person name="Cantor M.N."/>
            <person name="Hua S.X."/>
        </authorList>
    </citation>
    <scope>NUCLEOTIDE SEQUENCE [LARGE SCALE GENOMIC DNA]</scope>
    <source>
        <strain evidence="3 4">Marx 270</strain>
    </source>
</reference>
<dbReference type="PANTHER" id="PTHR43986">
    <property type="entry name" value="ELONGATION FACTOR 1-GAMMA"/>
    <property type="match status" value="1"/>
</dbReference>
<dbReference type="EMBL" id="KN831950">
    <property type="protein sequence ID" value="KIO11410.1"/>
    <property type="molecule type" value="Genomic_DNA"/>
</dbReference>
<dbReference type="PANTHER" id="PTHR43986:SF1">
    <property type="entry name" value="ELONGATION FACTOR 1-GAMMA"/>
    <property type="match status" value="1"/>
</dbReference>
<dbReference type="PROSITE" id="PS50404">
    <property type="entry name" value="GST_NTER"/>
    <property type="match status" value="1"/>
</dbReference>
<dbReference type="Proteomes" id="UP000054217">
    <property type="component" value="Unassembled WGS sequence"/>
</dbReference>
<dbReference type="GO" id="GO:0005737">
    <property type="term" value="C:cytoplasm"/>
    <property type="evidence" value="ECO:0007669"/>
    <property type="project" value="TreeGrafter"/>
</dbReference>
<dbReference type="HOGENOM" id="CLU_011226_3_2_1"/>
<dbReference type="InterPro" id="IPR036249">
    <property type="entry name" value="Thioredoxin-like_sf"/>
</dbReference>
<dbReference type="Pfam" id="PF02798">
    <property type="entry name" value="GST_N"/>
    <property type="match status" value="1"/>
</dbReference>
<organism evidence="3 4">
    <name type="scientific">Pisolithus tinctorius Marx 270</name>
    <dbReference type="NCBI Taxonomy" id="870435"/>
    <lineage>
        <taxon>Eukaryota</taxon>
        <taxon>Fungi</taxon>
        <taxon>Dikarya</taxon>
        <taxon>Basidiomycota</taxon>
        <taxon>Agaricomycotina</taxon>
        <taxon>Agaricomycetes</taxon>
        <taxon>Agaricomycetidae</taxon>
        <taxon>Boletales</taxon>
        <taxon>Sclerodermatineae</taxon>
        <taxon>Pisolithaceae</taxon>
        <taxon>Pisolithus</taxon>
    </lineage>
</organism>
<dbReference type="CDD" id="cd03044">
    <property type="entry name" value="GST_N_EF1Bgamma"/>
    <property type="match status" value="1"/>
</dbReference>
<dbReference type="GO" id="GO:0006414">
    <property type="term" value="P:translational elongation"/>
    <property type="evidence" value="ECO:0007669"/>
    <property type="project" value="TreeGrafter"/>
</dbReference>
<dbReference type="STRING" id="870435.A0A0C3PCC1"/>
<proteinExistence type="predicted"/>
<dbReference type="SFLD" id="SFLDS00019">
    <property type="entry name" value="Glutathione_Transferase_(cytos"/>
    <property type="match status" value="1"/>
</dbReference>
<keyword evidence="4" id="KW-1185">Reference proteome</keyword>
<dbReference type="Gene3D" id="1.20.1050.10">
    <property type="match status" value="1"/>
</dbReference>
<dbReference type="InterPro" id="IPR036282">
    <property type="entry name" value="Glutathione-S-Trfase_C_sf"/>
</dbReference>
<evidence type="ECO:0008006" key="5">
    <source>
        <dbReference type="Google" id="ProtNLM"/>
    </source>
</evidence>
<dbReference type="OrthoDB" id="249703at2759"/>
<reference evidence="4" key="2">
    <citation type="submission" date="2015-01" db="EMBL/GenBank/DDBJ databases">
        <title>Evolutionary Origins and Diversification of the Mycorrhizal Mutualists.</title>
        <authorList>
            <consortium name="DOE Joint Genome Institute"/>
            <consortium name="Mycorrhizal Genomics Consortium"/>
            <person name="Kohler A."/>
            <person name="Kuo A."/>
            <person name="Nagy L.G."/>
            <person name="Floudas D."/>
            <person name="Copeland A."/>
            <person name="Barry K.W."/>
            <person name="Cichocki N."/>
            <person name="Veneault-Fourrey C."/>
            <person name="LaButti K."/>
            <person name="Lindquist E.A."/>
            <person name="Lipzen A."/>
            <person name="Lundell T."/>
            <person name="Morin E."/>
            <person name="Murat C."/>
            <person name="Riley R."/>
            <person name="Ohm R."/>
            <person name="Sun H."/>
            <person name="Tunlid A."/>
            <person name="Henrissat B."/>
            <person name="Grigoriev I.V."/>
            <person name="Hibbett D.S."/>
            <person name="Martin F."/>
        </authorList>
    </citation>
    <scope>NUCLEOTIDE SEQUENCE [LARGE SCALE GENOMIC DNA]</scope>
    <source>
        <strain evidence="4">Marx 270</strain>
    </source>
</reference>
<dbReference type="SUPFAM" id="SSF47616">
    <property type="entry name" value="GST C-terminal domain-like"/>
    <property type="match status" value="1"/>
</dbReference>
<protein>
    <recommendedName>
        <fullName evidence="5">Glutathione S-transferase</fullName>
    </recommendedName>
</protein>
<dbReference type="InterPro" id="IPR040079">
    <property type="entry name" value="Glutathione_S-Trfase"/>
</dbReference>
<dbReference type="GO" id="GO:0005634">
    <property type="term" value="C:nucleus"/>
    <property type="evidence" value="ECO:0007669"/>
    <property type="project" value="TreeGrafter"/>
</dbReference>
<name>A0A0C3PCC1_PISTI</name>
<feature type="domain" description="GST N-terminal" evidence="1">
    <location>
        <begin position="3"/>
        <end position="84"/>
    </location>
</feature>
<accession>A0A0C3PCC1</accession>
<dbReference type="PROSITE" id="PS50405">
    <property type="entry name" value="GST_CTER"/>
    <property type="match status" value="1"/>
</dbReference>
<feature type="domain" description="GST C-terminal" evidence="2">
    <location>
        <begin position="89"/>
        <end position="220"/>
    </location>
</feature>
<dbReference type="SUPFAM" id="SSF52833">
    <property type="entry name" value="Thioredoxin-like"/>
    <property type="match status" value="1"/>
</dbReference>
<gene>
    <name evidence="3" type="ORF">M404DRAFT_995058</name>
</gene>
<sequence>MKTIGKLWGYSAQRQTITILAAAALSGLDIDVPHFEFGVTNRTPEFLEKFPLGKIPAFEDNTGFALVEGIAIARHVCSLAPEAVLLGRDASERALIDQWIQFSEYEISAYNMEIRALHTGRLGPHSKEMFEGLINRQVRFLRYLETYLVSRSSGFLVGDEVTLADIALAASTQQTGRVTCGATERALYPNIFAHYDKVVSIPRMKEIFGEPKFVQEVLAYQECQ</sequence>
<dbReference type="InParanoid" id="A0A0C3PCC1"/>